<evidence type="ECO:0000313" key="2">
    <source>
        <dbReference type="Proteomes" id="UP000265520"/>
    </source>
</evidence>
<dbReference type="AlphaFoldDB" id="A0A392U0I1"/>
<protein>
    <submittedName>
        <fullName evidence="1">Uncharacterized protein</fullName>
    </submittedName>
</protein>
<accession>A0A392U0I1</accession>
<keyword evidence="2" id="KW-1185">Reference proteome</keyword>
<sequence length="22" mass="2238">GVISVHDEVADALASDVAWGVK</sequence>
<feature type="non-terminal residue" evidence="1">
    <location>
        <position position="1"/>
    </location>
</feature>
<reference evidence="1 2" key="1">
    <citation type="journal article" date="2018" name="Front. Plant Sci.">
        <title>Red Clover (Trifolium pratense) and Zigzag Clover (T. medium) - A Picture of Genomic Similarities and Differences.</title>
        <authorList>
            <person name="Dluhosova J."/>
            <person name="Istvanek J."/>
            <person name="Nedelnik J."/>
            <person name="Repkova J."/>
        </authorList>
    </citation>
    <scope>NUCLEOTIDE SEQUENCE [LARGE SCALE GENOMIC DNA]</scope>
    <source>
        <strain evidence="2">cv. 10/8</strain>
        <tissue evidence="1">Leaf</tissue>
    </source>
</reference>
<name>A0A392U0I1_9FABA</name>
<dbReference type="Proteomes" id="UP000265520">
    <property type="component" value="Unassembled WGS sequence"/>
</dbReference>
<dbReference type="EMBL" id="LXQA010684506">
    <property type="protein sequence ID" value="MCI65886.1"/>
    <property type="molecule type" value="Genomic_DNA"/>
</dbReference>
<comment type="caution">
    <text evidence="1">The sequence shown here is derived from an EMBL/GenBank/DDBJ whole genome shotgun (WGS) entry which is preliminary data.</text>
</comment>
<evidence type="ECO:0000313" key="1">
    <source>
        <dbReference type="EMBL" id="MCI65886.1"/>
    </source>
</evidence>
<proteinExistence type="predicted"/>
<organism evidence="1 2">
    <name type="scientific">Trifolium medium</name>
    <dbReference type="NCBI Taxonomy" id="97028"/>
    <lineage>
        <taxon>Eukaryota</taxon>
        <taxon>Viridiplantae</taxon>
        <taxon>Streptophyta</taxon>
        <taxon>Embryophyta</taxon>
        <taxon>Tracheophyta</taxon>
        <taxon>Spermatophyta</taxon>
        <taxon>Magnoliopsida</taxon>
        <taxon>eudicotyledons</taxon>
        <taxon>Gunneridae</taxon>
        <taxon>Pentapetalae</taxon>
        <taxon>rosids</taxon>
        <taxon>fabids</taxon>
        <taxon>Fabales</taxon>
        <taxon>Fabaceae</taxon>
        <taxon>Papilionoideae</taxon>
        <taxon>50 kb inversion clade</taxon>
        <taxon>NPAAA clade</taxon>
        <taxon>Hologalegina</taxon>
        <taxon>IRL clade</taxon>
        <taxon>Trifolieae</taxon>
        <taxon>Trifolium</taxon>
    </lineage>
</organism>